<gene>
    <name evidence="1" type="ORF">Aiant_11430</name>
</gene>
<sequence>MQMYRIVSLIAGAVLAAAVLPWGGGAEPVRLAPVAARPHIGLGPSPQSWPGSDDDPRAQLDFTRRDDLAALSLTGQFAAELAALSADPATVLAEHQRIRREIAGDEHPVVLLRSTDLAHPATDRGVWLTLALGDFPDRPSVTGWCRTISVPHCVPRRLDPPR</sequence>
<dbReference type="EMBL" id="AP023356">
    <property type="protein sequence ID" value="BCJ40486.1"/>
    <property type="molecule type" value="Genomic_DNA"/>
</dbReference>
<keyword evidence="2" id="KW-1185">Reference proteome</keyword>
<name>A0ABM7LML0_9ACTN</name>
<protein>
    <recommendedName>
        <fullName evidence="3">Secreted protein</fullName>
    </recommendedName>
</protein>
<evidence type="ECO:0008006" key="3">
    <source>
        <dbReference type="Google" id="ProtNLM"/>
    </source>
</evidence>
<proteinExistence type="predicted"/>
<evidence type="ECO:0000313" key="1">
    <source>
        <dbReference type="EMBL" id="BCJ40486.1"/>
    </source>
</evidence>
<reference evidence="1 2" key="1">
    <citation type="submission" date="2020-08" db="EMBL/GenBank/DDBJ databases">
        <title>Whole genome shotgun sequence of Actinoplanes ianthinogenes NBRC 13996.</title>
        <authorList>
            <person name="Komaki H."/>
            <person name="Tamura T."/>
        </authorList>
    </citation>
    <scope>NUCLEOTIDE SEQUENCE [LARGE SCALE GENOMIC DNA]</scope>
    <source>
        <strain evidence="1 2">NBRC 13996</strain>
    </source>
</reference>
<evidence type="ECO:0000313" key="2">
    <source>
        <dbReference type="Proteomes" id="UP000676967"/>
    </source>
</evidence>
<dbReference type="Proteomes" id="UP000676967">
    <property type="component" value="Chromosome"/>
</dbReference>
<accession>A0ABM7LML0</accession>
<organism evidence="1 2">
    <name type="scientific">Actinoplanes ianthinogenes</name>
    <dbReference type="NCBI Taxonomy" id="122358"/>
    <lineage>
        <taxon>Bacteria</taxon>
        <taxon>Bacillati</taxon>
        <taxon>Actinomycetota</taxon>
        <taxon>Actinomycetes</taxon>
        <taxon>Micromonosporales</taxon>
        <taxon>Micromonosporaceae</taxon>
        <taxon>Actinoplanes</taxon>
    </lineage>
</organism>